<dbReference type="EMBL" id="GBRH01228182">
    <property type="protein sequence ID" value="JAD69713.1"/>
    <property type="molecule type" value="Transcribed_RNA"/>
</dbReference>
<name>A0A0A9C5I5_ARUDO</name>
<proteinExistence type="predicted"/>
<organism evidence="1">
    <name type="scientific">Arundo donax</name>
    <name type="common">Giant reed</name>
    <name type="synonym">Donax arundinaceus</name>
    <dbReference type="NCBI Taxonomy" id="35708"/>
    <lineage>
        <taxon>Eukaryota</taxon>
        <taxon>Viridiplantae</taxon>
        <taxon>Streptophyta</taxon>
        <taxon>Embryophyta</taxon>
        <taxon>Tracheophyta</taxon>
        <taxon>Spermatophyta</taxon>
        <taxon>Magnoliopsida</taxon>
        <taxon>Liliopsida</taxon>
        <taxon>Poales</taxon>
        <taxon>Poaceae</taxon>
        <taxon>PACMAD clade</taxon>
        <taxon>Arundinoideae</taxon>
        <taxon>Arundineae</taxon>
        <taxon>Arundo</taxon>
    </lineage>
</organism>
<protein>
    <submittedName>
        <fullName evidence="1">FUT8</fullName>
    </submittedName>
</protein>
<evidence type="ECO:0000313" key="1">
    <source>
        <dbReference type="EMBL" id="JAD69713.1"/>
    </source>
</evidence>
<dbReference type="AlphaFoldDB" id="A0A0A9C5I5"/>
<reference evidence="1" key="2">
    <citation type="journal article" date="2015" name="Data Brief">
        <title>Shoot transcriptome of the giant reed, Arundo donax.</title>
        <authorList>
            <person name="Barrero R.A."/>
            <person name="Guerrero F.D."/>
            <person name="Moolhuijzen P."/>
            <person name="Goolsby J.A."/>
            <person name="Tidwell J."/>
            <person name="Bellgard S.E."/>
            <person name="Bellgard M.I."/>
        </authorList>
    </citation>
    <scope>NUCLEOTIDE SEQUENCE</scope>
    <source>
        <tissue evidence="1">Shoot tissue taken approximately 20 cm above the soil surface</tissue>
    </source>
</reference>
<sequence>MPQKVILVAACPGTEVSWSMQRRFSE</sequence>
<reference evidence="1" key="1">
    <citation type="submission" date="2014-09" db="EMBL/GenBank/DDBJ databases">
        <authorList>
            <person name="Magalhaes I.L.F."/>
            <person name="Oliveira U."/>
            <person name="Santos F.R."/>
            <person name="Vidigal T.H.D.A."/>
            <person name="Brescovit A.D."/>
            <person name="Santos A.J."/>
        </authorList>
    </citation>
    <scope>NUCLEOTIDE SEQUENCE</scope>
    <source>
        <tissue evidence="1">Shoot tissue taken approximately 20 cm above the soil surface</tissue>
    </source>
</reference>
<accession>A0A0A9C5I5</accession>